<comment type="subcellular location">
    <subcellularLocation>
        <location evidence="12">Cytoplasm</location>
    </subcellularLocation>
</comment>
<evidence type="ECO:0000256" key="2">
    <source>
        <dbReference type="ARBA" id="ARBA00005120"/>
    </source>
</evidence>
<dbReference type="InterPro" id="IPR013785">
    <property type="entry name" value="Aldolase_TIM"/>
</dbReference>
<evidence type="ECO:0000256" key="7">
    <source>
        <dbReference type="ARBA" id="ARBA00022915"/>
    </source>
</evidence>
<proteinExistence type="inferred from homology"/>
<evidence type="ECO:0000313" key="17">
    <source>
        <dbReference type="Proteomes" id="UP000664218"/>
    </source>
</evidence>
<evidence type="ECO:0000256" key="15">
    <source>
        <dbReference type="PIRSR" id="PIRSR001365-2"/>
    </source>
</evidence>
<dbReference type="EMBL" id="JAFNJU010000007">
    <property type="protein sequence ID" value="MBO1265445.1"/>
    <property type="molecule type" value="Genomic_DNA"/>
</dbReference>
<name>A0A939HDA0_9CLOT</name>
<protein>
    <recommendedName>
        <fullName evidence="4 12">4-hydroxy-tetrahydrodipicolinate synthase</fullName>
        <shortName evidence="12">HTPA synthase</shortName>
        <ecNumber evidence="4 12">4.3.3.7</ecNumber>
    </recommendedName>
</protein>
<dbReference type="NCBIfam" id="TIGR00674">
    <property type="entry name" value="dapA"/>
    <property type="match status" value="1"/>
</dbReference>
<dbReference type="GO" id="GO:0008840">
    <property type="term" value="F:4-hydroxy-tetrahydrodipicolinate synthase activity"/>
    <property type="evidence" value="ECO:0007669"/>
    <property type="project" value="UniProtKB-UniRule"/>
</dbReference>
<accession>A0A939HDA0</accession>
<keyword evidence="9 12" id="KW-0456">Lyase</keyword>
<evidence type="ECO:0000256" key="8">
    <source>
        <dbReference type="ARBA" id="ARBA00023154"/>
    </source>
</evidence>
<organism evidence="16 17">
    <name type="scientific">Proteiniclasticum aestuarii</name>
    <dbReference type="NCBI Taxonomy" id="2817862"/>
    <lineage>
        <taxon>Bacteria</taxon>
        <taxon>Bacillati</taxon>
        <taxon>Bacillota</taxon>
        <taxon>Clostridia</taxon>
        <taxon>Eubacteriales</taxon>
        <taxon>Clostridiaceae</taxon>
        <taxon>Proteiniclasticum</taxon>
    </lineage>
</organism>
<sequence>MNLWIGAGVALITPFKNGEIDYVSLKNLIEWQIQEGTDALVMAGTTGESATLSKEEKLALFRFTVDLVKGRVPVIAGTGSNSTSDSISLSREAEKLGVDGLLLVTPYYNKPSQRGLYAHYKAVADAVKLPIILYNVPGRTSVDLLPETVVKLSEIENIVGLKEASGEPDRAETILKEVKENFRVYSGNDNEICAFMERGAHGVISVLSNVVPKAVHEMVYDYVEGRIEKSLGSQSNYEELTSALFMDTNPVPAKEALNLMGYEAGELRLPLVALEERSREKLLSVLSAYGLLEGGEGR</sequence>
<dbReference type="InterPro" id="IPR020625">
    <property type="entry name" value="Schiff_base-form_aldolases_AS"/>
</dbReference>
<evidence type="ECO:0000256" key="12">
    <source>
        <dbReference type="HAMAP-Rule" id="MF_00418"/>
    </source>
</evidence>
<evidence type="ECO:0000256" key="13">
    <source>
        <dbReference type="PIRNR" id="PIRNR001365"/>
    </source>
</evidence>
<evidence type="ECO:0000256" key="6">
    <source>
        <dbReference type="ARBA" id="ARBA00022605"/>
    </source>
</evidence>
<keyword evidence="10 12" id="KW-0704">Schiff base</keyword>
<dbReference type="GO" id="GO:0019877">
    <property type="term" value="P:diaminopimelate biosynthetic process"/>
    <property type="evidence" value="ECO:0007669"/>
    <property type="project" value="UniProtKB-UniRule"/>
</dbReference>
<comment type="similarity">
    <text evidence="3 12 13">Belongs to the DapA family.</text>
</comment>
<comment type="pathway">
    <text evidence="2 12">Amino-acid biosynthesis; L-lysine biosynthesis via DAP pathway; (S)-tetrahydrodipicolinate from L-aspartate: step 3/4.</text>
</comment>
<dbReference type="EC" id="4.3.3.7" evidence="4 12"/>
<comment type="function">
    <text evidence="1 12">Catalyzes the condensation of (S)-aspartate-beta-semialdehyde [(S)-ASA] and pyruvate to 4-hydroxy-tetrahydrodipicolinate (HTPA).</text>
</comment>
<evidence type="ECO:0000256" key="9">
    <source>
        <dbReference type="ARBA" id="ARBA00023239"/>
    </source>
</evidence>
<keyword evidence="7 12" id="KW-0220">Diaminopimelate biosynthesis</keyword>
<evidence type="ECO:0000256" key="14">
    <source>
        <dbReference type="PIRSR" id="PIRSR001365-1"/>
    </source>
</evidence>
<evidence type="ECO:0000313" key="16">
    <source>
        <dbReference type="EMBL" id="MBO1265445.1"/>
    </source>
</evidence>
<keyword evidence="6 12" id="KW-0028">Amino-acid biosynthesis</keyword>
<feature type="site" description="Part of a proton relay during catalysis" evidence="12">
    <location>
        <position position="108"/>
    </location>
</feature>
<evidence type="ECO:0000256" key="10">
    <source>
        <dbReference type="ARBA" id="ARBA00023270"/>
    </source>
</evidence>
<gene>
    <name evidence="12" type="primary">dapA</name>
    <name evidence="16" type="ORF">J3A84_10420</name>
</gene>
<reference evidence="16" key="1">
    <citation type="submission" date="2021-03" db="EMBL/GenBank/DDBJ databases">
        <title>Proteiniclasticum marinus sp. nov., isolated from tidal flat sediment.</title>
        <authorList>
            <person name="Namirimu T."/>
            <person name="Yang J.-A."/>
            <person name="Yang S.-H."/>
            <person name="Kim Y.-J."/>
            <person name="Kwon K.K."/>
        </authorList>
    </citation>
    <scope>NUCLEOTIDE SEQUENCE</scope>
    <source>
        <strain evidence="16">SCR006</strain>
    </source>
</reference>
<feature type="site" description="Part of a proton relay during catalysis" evidence="12">
    <location>
        <position position="45"/>
    </location>
</feature>
<dbReference type="Proteomes" id="UP000664218">
    <property type="component" value="Unassembled WGS sequence"/>
</dbReference>
<dbReference type="InterPro" id="IPR002220">
    <property type="entry name" value="DapA-like"/>
</dbReference>
<keyword evidence="5 12" id="KW-0963">Cytoplasm</keyword>
<evidence type="ECO:0000256" key="3">
    <source>
        <dbReference type="ARBA" id="ARBA00007592"/>
    </source>
</evidence>
<comment type="catalytic activity">
    <reaction evidence="11 12">
        <text>L-aspartate 4-semialdehyde + pyruvate = (2S,4S)-4-hydroxy-2,3,4,5-tetrahydrodipicolinate + H2O + H(+)</text>
        <dbReference type="Rhea" id="RHEA:34171"/>
        <dbReference type="ChEBI" id="CHEBI:15361"/>
        <dbReference type="ChEBI" id="CHEBI:15377"/>
        <dbReference type="ChEBI" id="CHEBI:15378"/>
        <dbReference type="ChEBI" id="CHEBI:67139"/>
        <dbReference type="ChEBI" id="CHEBI:537519"/>
        <dbReference type="EC" id="4.3.3.7"/>
    </reaction>
</comment>
<dbReference type="SUPFAM" id="SSF51569">
    <property type="entry name" value="Aldolase"/>
    <property type="match status" value="1"/>
</dbReference>
<keyword evidence="8 12" id="KW-0457">Lysine biosynthesis</keyword>
<dbReference type="RefSeq" id="WP_207599963.1">
    <property type="nucleotide sequence ID" value="NZ_JAFNJU010000007.1"/>
</dbReference>
<dbReference type="GO" id="GO:0005829">
    <property type="term" value="C:cytosol"/>
    <property type="evidence" value="ECO:0007669"/>
    <property type="project" value="TreeGrafter"/>
</dbReference>
<dbReference type="PIRSF" id="PIRSF001365">
    <property type="entry name" value="DHDPS"/>
    <property type="match status" value="1"/>
</dbReference>
<evidence type="ECO:0000256" key="5">
    <source>
        <dbReference type="ARBA" id="ARBA00022490"/>
    </source>
</evidence>
<feature type="active site" description="Proton donor/acceptor" evidence="12 14">
    <location>
        <position position="134"/>
    </location>
</feature>
<dbReference type="CDD" id="cd00950">
    <property type="entry name" value="DHDPS"/>
    <property type="match status" value="1"/>
</dbReference>
<evidence type="ECO:0000256" key="4">
    <source>
        <dbReference type="ARBA" id="ARBA00012086"/>
    </source>
</evidence>
<dbReference type="PROSITE" id="PS00666">
    <property type="entry name" value="DHDPS_2"/>
    <property type="match status" value="1"/>
</dbReference>
<feature type="binding site" evidence="12 15">
    <location>
        <position position="204"/>
    </location>
    <ligand>
        <name>pyruvate</name>
        <dbReference type="ChEBI" id="CHEBI:15361"/>
    </ligand>
</feature>
<dbReference type="Gene3D" id="3.20.20.70">
    <property type="entry name" value="Aldolase class I"/>
    <property type="match status" value="1"/>
</dbReference>
<dbReference type="SMART" id="SM01130">
    <property type="entry name" value="DHDPS"/>
    <property type="match status" value="1"/>
</dbReference>
<dbReference type="HAMAP" id="MF_00418">
    <property type="entry name" value="DapA"/>
    <property type="match status" value="1"/>
</dbReference>
<dbReference type="AlphaFoldDB" id="A0A939HDA0"/>
<comment type="caution">
    <text evidence="12">Was originally thought to be a dihydrodipicolinate synthase (DHDPS), catalyzing the condensation of (S)-aspartate-beta-semialdehyde [(S)-ASA] and pyruvate to dihydrodipicolinate (DHDP). However, it was shown in E.coli that the product of the enzymatic reaction is not dihydrodipicolinate but in fact (4S)-4-hydroxy-2,3,4,5-tetrahydro-(2S)-dipicolinic acid (HTPA), and that the consecutive dehydration reaction leading to DHDP is not spontaneous but catalyzed by DapB.</text>
</comment>
<feature type="active site" description="Schiff-base intermediate with substrate" evidence="12 14">
    <location>
        <position position="162"/>
    </location>
</feature>
<comment type="subunit">
    <text evidence="12">Homotetramer; dimer of dimers.</text>
</comment>
<dbReference type="GO" id="GO:0009089">
    <property type="term" value="P:lysine biosynthetic process via diaminopimelate"/>
    <property type="evidence" value="ECO:0007669"/>
    <property type="project" value="UniProtKB-UniRule"/>
</dbReference>
<evidence type="ECO:0000256" key="1">
    <source>
        <dbReference type="ARBA" id="ARBA00003294"/>
    </source>
</evidence>
<feature type="binding site" evidence="12 15">
    <location>
        <position position="46"/>
    </location>
    <ligand>
        <name>pyruvate</name>
        <dbReference type="ChEBI" id="CHEBI:15361"/>
    </ligand>
</feature>
<keyword evidence="17" id="KW-1185">Reference proteome</keyword>
<evidence type="ECO:0000256" key="11">
    <source>
        <dbReference type="ARBA" id="ARBA00047836"/>
    </source>
</evidence>
<dbReference type="Pfam" id="PF00701">
    <property type="entry name" value="DHDPS"/>
    <property type="match status" value="1"/>
</dbReference>
<dbReference type="InterPro" id="IPR005263">
    <property type="entry name" value="DapA"/>
</dbReference>
<dbReference type="PANTHER" id="PTHR12128">
    <property type="entry name" value="DIHYDRODIPICOLINATE SYNTHASE"/>
    <property type="match status" value="1"/>
</dbReference>
<dbReference type="PRINTS" id="PR00146">
    <property type="entry name" value="DHPICSNTHASE"/>
</dbReference>
<dbReference type="PROSITE" id="PS00665">
    <property type="entry name" value="DHDPS_1"/>
    <property type="match status" value="1"/>
</dbReference>
<comment type="caution">
    <text evidence="16">The sequence shown here is derived from an EMBL/GenBank/DDBJ whole genome shotgun (WGS) entry which is preliminary data.</text>
</comment>
<dbReference type="InterPro" id="IPR020624">
    <property type="entry name" value="Schiff_base-form_aldolases_CS"/>
</dbReference>
<dbReference type="PANTHER" id="PTHR12128:SF66">
    <property type="entry name" value="4-HYDROXY-2-OXOGLUTARATE ALDOLASE, MITOCHONDRIAL"/>
    <property type="match status" value="1"/>
</dbReference>